<evidence type="ECO:0000256" key="3">
    <source>
        <dbReference type="ARBA" id="ARBA00022840"/>
    </source>
</evidence>
<dbReference type="GO" id="GO:0005524">
    <property type="term" value="F:ATP binding"/>
    <property type="evidence" value="ECO:0007669"/>
    <property type="project" value="UniProtKB-KW"/>
</dbReference>
<dbReference type="Gene3D" id="3.40.50.620">
    <property type="entry name" value="HUPs"/>
    <property type="match status" value="2"/>
</dbReference>
<evidence type="ECO:0000313" key="6">
    <source>
        <dbReference type="Proteomes" id="UP000183180"/>
    </source>
</evidence>
<dbReference type="SUPFAM" id="SSF52402">
    <property type="entry name" value="Adenine nucleotide alpha hydrolases-like"/>
    <property type="match status" value="2"/>
</dbReference>
<dbReference type="AlphaFoldDB" id="A0A1H2JU41"/>
<protein>
    <submittedName>
        <fullName evidence="5">Nucleotide-binding universal stress protein, UspA family</fullName>
    </submittedName>
</protein>
<dbReference type="STRING" id="158898.SAMN04488548_1342514"/>
<dbReference type="PANTHER" id="PTHR46268">
    <property type="entry name" value="STRESS RESPONSE PROTEIN NHAX"/>
    <property type="match status" value="1"/>
</dbReference>
<dbReference type="InterPro" id="IPR006015">
    <property type="entry name" value="Universal_stress_UspA"/>
</dbReference>
<accession>A0A1H2JU41</accession>
<feature type="domain" description="UspA" evidence="4">
    <location>
        <begin position="160"/>
        <end position="293"/>
    </location>
</feature>
<dbReference type="InterPro" id="IPR014729">
    <property type="entry name" value="Rossmann-like_a/b/a_fold"/>
</dbReference>
<proteinExistence type="inferred from homology"/>
<dbReference type="RefSeq" id="WP_074851073.1">
    <property type="nucleotide sequence ID" value="NZ_FNLM01000034.1"/>
</dbReference>
<keyword evidence="2" id="KW-0547">Nucleotide-binding</keyword>
<feature type="domain" description="UspA" evidence="4">
    <location>
        <begin position="14"/>
        <end position="151"/>
    </location>
</feature>
<evidence type="ECO:0000313" key="5">
    <source>
        <dbReference type="EMBL" id="SDU59957.1"/>
    </source>
</evidence>
<evidence type="ECO:0000256" key="1">
    <source>
        <dbReference type="ARBA" id="ARBA00008791"/>
    </source>
</evidence>
<organism evidence="5 6">
    <name type="scientific">Gordonia westfalica</name>
    <dbReference type="NCBI Taxonomy" id="158898"/>
    <lineage>
        <taxon>Bacteria</taxon>
        <taxon>Bacillati</taxon>
        <taxon>Actinomycetota</taxon>
        <taxon>Actinomycetes</taxon>
        <taxon>Mycobacteriales</taxon>
        <taxon>Gordoniaceae</taxon>
        <taxon>Gordonia</taxon>
    </lineage>
</organism>
<dbReference type="Pfam" id="PF00582">
    <property type="entry name" value="Usp"/>
    <property type="match status" value="2"/>
</dbReference>
<evidence type="ECO:0000256" key="2">
    <source>
        <dbReference type="ARBA" id="ARBA00022741"/>
    </source>
</evidence>
<reference evidence="5 6" key="1">
    <citation type="submission" date="2016-10" db="EMBL/GenBank/DDBJ databases">
        <authorList>
            <person name="de Groot N.N."/>
        </authorList>
    </citation>
    <scope>NUCLEOTIDE SEQUENCE [LARGE SCALE GENOMIC DNA]</scope>
    <source>
        <strain evidence="5 6">DSM 44215</strain>
    </source>
</reference>
<dbReference type="PANTHER" id="PTHR46268:SF27">
    <property type="entry name" value="UNIVERSAL STRESS PROTEIN RV2623"/>
    <property type="match status" value="1"/>
</dbReference>
<keyword evidence="3" id="KW-0067">ATP-binding</keyword>
<dbReference type="PRINTS" id="PR01438">
    <property type="entry name" value="UNVRSLSTRESS"/>
</dbReference>
<evidence type="ECO:0000259" key="4">
    <source>
        <dbReference type="Pfam" id="PF00582"/>
    </source>
</evidence>
<gene>
    <name evidence="5" type="ORF">SAMN04488548_1342514</name>
</gene>
<dbReference type="Proteomes" id="UP000183180">
    <property type="component" value="Unassembled WGS sequence"/>
</dbReference>
<name>A0A1H2JU41_9ACTN</name>
<sequence>MTDSPTRPIDPSAPIVVGVDGSEFALNAVRWAVAAASRERRPLKVLSAVGLIPYAYAPTAMMTSDAVTEAMQAGARRAVEDATALAHEIDPDVRVEGEVLGGSPVLALRNASAEAHELVVGRRGLGGVRGLLLGSVSDDAAVHAECPVVIVGGSPPSTGPVVVGVDGSPTSTAAIAHAFRQADLLQTSLLAVHAFGGFSGTAFYGREQIIRQLRDEAEELLGEQLAGYSEDFPDVKVERRVGIASPADEIVDAAQSAQLVVVGTRGRGGFRGLLLGSTSRAVLQVAPCPVMVAHAAP</sequence>
<dbReference type="OrthoDB" id="3174546at2"/>
<comment type="similarity">
    <text evidence="1">Belongs to the universal stress protein A family.</text>
</comment>
<dbReference type="InterPro" id="IPR006016">
    <property type="entry name" value="UspA"/>
</dbReference>
<dbReference type="EMBL" id="FNLM01000034">
    <property type="protein sequence ID" value="SDU59957.1"/>
    <property type="molecule type" value="Genomic_DNA"/>
</dbReference>